<dbReference type="PANTHER" id="PTHR34857:SF2">
    <property type="entry name" value="SLL0384 PROTEIN"/>
    <property type="match status" value="1"/>
</dbReference>
<evidence type="ECO:0000256" key="6">
    <source>
        <dbReference type="SAM" id="Phobius"/>
    </source>
</evidence>
<comment type="caution">
    <text evidence="7">The sequence shown here is derived from an EMBL/GenBank/DDBJ whole genome shotgun (WGS) entry which is preliminary data.</text>
</comment>
<sequence>MDNRAEGERRGVWKAAKEARGRIAAFPKGPAGLDPRTRLLLILVTSTVCLASRGEITVLVLLAASIALVSAAGFAIVGVRCAVAYVALNVVIAITAALRLPGLSTILLVVGFTLLKFIPVVTLSWWFVSSVRTGELIASLERMHLPRVATIPLAVMVRYIPTLGLEYRCIKSTMRMRGIDASLPGIAAHPFLAVERILVPLLMRCLKVADELAASAVSRGIENDAKRTSVRDVRLRARDYAAMALFAVFVVCVIAMDAGPVGGIIVWRIAL</sequence>
<protein>
    <submittedName>
        <fullName evidence="7">Energy-coupling factor transporter transmembrane protein EcfT</fullName>
    </submittedName>
</protein>
<reference evidence="7" key="2">
    <citation type="journal article" date="2021" name="PeerJ">
        <title>Extensive microbial diversity within the chicken gut microbiome revealed by metagenomics and culture.</title>
        <authorList>
            <person name="Gilroy R."/>
            <person name="Ravi A."/>
            <person name="Getino M."/>
            <person name="Pursley I."/>
            <person name="Horton D.L."/>
            <person name="Alikhan N.F."/>
            <person name="Baker D."/>
            <person name="Gharbi K."/>
            <person name="Hall N."/>
            <person name="Watson M."/>
            <person name="Adriaenssens E.M."/>
            <person name="Foster-Nyarko E."/>
            <person name="Jarju S."/>
            <person name="Secka A."/>
            <person name="Antonio M."/>
            <person name="Oren A."/>
            <person name="Chaudhuri R.R."/>
            <person name="La Ragione R."/>
            <person name="Hildebrand F."/>
            <person name="Pallen M.J."/>
        </authorList>
    </citation>
    <scope>NUCLEOTIDE SEQUENCE</scope>
    <source>
        <strain evidence="7">ChiGjej1B1-2707</strain>
    </source>
</reference>
<dbReference type="AlphaFoldDB" id="A0A9D1D4G3"/>
<proteinExistence type="predicted"/>
<dbReference type="CDD" id="cd16914">
    <property type="entry name" value="EcfT"/>
    <property type="match status" value="1"/>
</dbReference>
<evidence type="ECO:0000256" key="1">
    <source>
        <dbReference type="ARBA" id="ARBA00004141"/>
    </source>
</evidence>
<keyword evidence="3 6" id="KW-0812">Transmembrane</keyword>
<reference evidence="7" key="1">
    <citation type="submission" date="2020-10" db="EMBL/GenBank/DDBJ databases">
        <authorList>
            <person name="Gilroy R."/>
        </authorList>
    </citation>
    <scope>NUCLEOTIDE SEQUENCE</scope>
    <source>
        <strain evidence="7">ChiGjej1B1-2707</strain>
    </source>
</reference>
<keyword evidence="5 6" id="KW-0472">Membrane</keyword>
<organism evidence="7 8">
    <name type="scientific">Candidatus Aveggerthella stercoripullorum</name>
    <dbReference type="NCBI Taxonomy" id="2840688"/>
    <lineage>
        <taxon>Bacteria</taxon>
        <taxon>Bacillati</taxon>
        <taxon>Actinomycetota</taxon>
        <taxon>Coriobacteriia</taxon>
        <taxon>Eggerthellales</taxon>
        <taxon>Eggerthellaceae</taxon>
        <taxon>Eggerthellaceae incertae sedis</taxon>
        <taxon>Candidatus Aveggerthella</taxon>
    </lineage>
</organism>
<evidence type="ECO:0000313" key="7">
    <source>
        <dbReference type="EMBL" id="HIR02341.1"/>
    </source>
</evidence>
<feature type="transmembrane region" description="Helical" evidence="6">
    <location>
        <begin position="82"/>
        <end position="100"/>
    </location>
</feature>
<keyword evidence="4 6" id="KW-1133">Transmembrane helix</keyword>
<keyword evidence="2" id="KW-1003">Cell membrane</keyword>
<evidence type="ECO:0000256" key="3">
    <source>
        <dbReference type="ARBA" id="ARBA00022692"/>
    </source>
</evidence>
<dbReference type="Proteomes" id="UP000824261">
    <property type="component" value="Unassembled WGS sequence"/>
</dbReference>
<accession>A0A9D1D4G3</accession>
<feature type="transmembrane region" description="Helical" evidence="6">
    <location>
        <begin position="148"/>
        <end position="167"/>
    </location>
</feature>
<dbReference type="EMBL" id="DVGB01000107">
    <property type="protein sequence ID" value="HIR02341.1"/>
    <property type="molecule type" value="Genomic_DNA"/>
</dbReference>
<dbReference type="GO" id="GO:0005886">
    <property type="term" value="C:plasma membrane"/>
    <property type="evidence" value="ECO:0007669"/>
    <property type="project" value="UniProtKB-ARBA"/>
</dbReference>
<dbReference type="Pfam" id="PF02361">
    <property type="entry name" value="CbiQ"/>
    <property type="match status" value="1"/>
</dbReference>
<dbReference type="InterPro" id="IPR003339">
    <property type="entry name" value="ABC/ECF_trnsptr_transmembrane"/>
</dbReference>
<evidence type="ECO:0000256" key="5">
    <source>
        <dbReference type="ARBA" id="ARBA00023136"/>
    </source>
</evidence>
<comment type="subcellular location">
    <subcellularLocation>
        <location evidence="1">Membrane</location>
        <topology evidence="1">Multi-pass membrane protein</topology>
    </subcellularLocation>
</comment>
<feature type="transmembrane region" description="Helical" evidence="6">
    <location>
        <begin position="107"/>
        <end position="128"/>
    </location>
</feature>
<gene>
    <name evidence="7" type="ORF">IAA69_08800</name>
</gene>
<feature type="transmembrane region" description="Helical" evidence="6">
    <location>
        <begin position="240"/>
        <end position="270"/>
    </location>
</feature>
<evidence type="ECO:0000256" key="4">
    <source>
        <dbReference type="ARBA" id="ARBA00022989"/>
    </source>
</evidence>
<feature type="transmembrane region" description="Helical" evidence="6">
    <location>
        <begin position="56"/>
        <end position="76"/>
    </location>
</feature>
<evidence type="ECO:0000313" key="8">
    <source>
        <dbReference type="Proteomes" id="UP000824261"/>
    </source>
</evidence>
<dbReference type="InterPro" id="IPR051611">
    <property type="entry name" value="ECF_transporter_component"/>
</dbReference>
<dbReference type="PANTHER" id="PTHR34857">
    <property type="entry name" value="SLL0384 PROTEIN"/>
    <property type="match status" value="1"/>
</dbReference>
<name>A0A9D1D4G3_9ACTN</name>
<evidence type="ECO:0000256" key="2">
    <source>
        <dbReference type="ARBA" id="ARBA00022475"/>
    </source>
</evidence>